<evidence type="ECO:0000256" key="5">
    <source>
        <dbReference type="ARBA" id="ARBA00022968"/>
    </source>
</evidence>
<sequence>MKWWFCGYKYCCVFNSGENMFRSIVERTGGKFISIGEKIRLPDDVTMGYIIGDPVICEPGALGHVTSRAGKLIINLNSC</sequence>
<dbReference type="GO" id="GO:0016757">
    <property type="term" value="F:glycosyltransferase activity"/>
    <property type="evidence" value="ECO:0007669"/>
    <property type="project" value="UniProtKB-KW"/>
</dbReference>
<dbReference type="GO" id="GO:0016020">
    <property type="term" value="C:membrane"/>
    <property type="evidence" value="ECO:0007669"/>
    <property type="project" value="UniProtKB-SubCell"/>
</dbReference>
<evidence type="ECO:0000313" key="9">
    <source>
        <dbReference type="EMBL" id="CAD7598788.1"/>
    </source>
</evidence>
<organism evidence="9">
    <name type="scientific">Timema genevievae</name>
    <name type="common">Walking stick</name>
    <dbReference type="NCBI Taxonomy" id="629358"/>
    <lineage>
        <taxon>Eukaryota</taxon>
        <taxon>Metazoa</taxon>
        <taxon>Ecdysozoa</taxon>
        <taxon>Arthropoda</taxon>
        <taxon>Hexapoda</taxon>
        <taxon>Insecta</taxon>
        <taxon>Pterygota</taxon>
        <taxon>Neoptera</taxon>
        <taxon>Polyneoptera</taxon>
        <taxon>Phasmatodea</taxon>
        <taxon>Timematodea</taxon>
        <taxon>Timematoidea</taxon>
        <taxon>Timematidae</taxon>
        <taxon>Timema</taxon>
    </lineage>
</organism>
<keyword evidence="5" id="KW-0735">Signal-anchor</keyword>
<feature type="domain" description="Fringe-like glycosyltransferase" evidence="8">
    <location>
        <begin position="27"/>
        <end position="52"/>
    </location>
</feature>
<keyword evidence="2" id="KW-0328">Glycosyltransferase</keyword>
<dbReference type="Pfam" id="PF02434">
    <property type="entry name" value="Fringe"/>
    <property type="match status" value="1"/>
</dbReference>
<dbReference type="EMBL" id="OE842168">
    <property type="protein sequence ID" value="CAD7598788.1"/>
    <property type="molecule type" value="Genomic_DNA"/>
</dbReference>
<evidence type="ECO:0000256" key="2">
    <source>
        <dbReference type="ARBA" id="ARBA00022676"/>
    </source>
</evidence>
<proteinExistence type="predicted"/>
<evidence type="ECO:0000259" key="8">
    <source>
        <dbReference type="Pfam" id="PF02434"/>
    </source>
</evidence>
<reference evidence="9" key="1">
    <citation type="submission" date="2020-11" db="EMBL/GenBank/DDBJ databases">
        <authorList>
            <person name="Tran Van P."/>
        </authorList>
    </citation>
    <scope>NUCLEOTIDE SEQUENCE</scope>
</reference>
<gene>
    <name evidence="9" type="ORF">TGEB3V08_LOCUS7195</name>
</gene>
<keyword evidence="4" id="KW-0812">Transmembrane</keyword>
<evidence type="ECO:0000256" key="1">
    <source>
        <dbReference type="ARBA" id="ARBA00004606"/>
    </source>
</evidence>
<keyword evidence="7" id="KW-0472">Membrane</keyword>
<comment type="subcellular location">
    <subcellularLocation>
        <location evidence="1">Membrane</location>
        <topology evidence="1">Single-pass type II membrane protein</topology>
    </subcellularLocation>
</comment>
<name>A0A7R9K167_TIMGE</name>
<evidence type="ECO:0000256" key="6">
    <source>
        <dbReference type="ARBA" id="ARBA00022989"/>
    </source>
</evidence>
<dbReference type="AlphaFoldDB" id="A0A7R9K167"/>
<dbReference type="InterPro" id="IPR003378">
    <property type="entry name" value="Fringe-like_glycosylTrfase"/>
</dbReference>
<keyword evidence="6" id="KW-1133">Transmembrane helix</keyword>
<accession>A0A7R9K167</accession>
<evidence type="ECO:0000256" key="7">
    <source>
        <dbReference type="ARBA" id="ARBA00023136"/>
    </source>
</evidence>
<keyword evidence="3" id="KW-0808">Transferase</keyword>
<protein>
    <recommendedName>
        <fullName evidence="8">Fringe-like glycosyltransferase domain-containing protein</fullName>
    </recommendedName>
</protein>
<evidence type="ECO:0000256" key="3">
    <source>
        <dbReference type="ARBA" id="ARBA00022679"/>
    </source>
</evidence>
<evidence type="ECO:0000256" key="4">
    <source>
        <dbReference type="ARBA" id="ARBA00022692"/>
    </source>
</evidence>